<dbReference type="InterPro" id="IPR036259">
    <property type="entry name" value="MFS_trans_sf"/>
</dbReference>
<organism evidence="7 8">
    <name type="scientific">Nonomuraea jabiensis</name>
    <dbReference type="NCBI Taxonomy" id="882448"/>
    <lineage>
        <taxon>Bacteria</taxon>
        <taxon>Bacillati</taxon>
        <taxon>Actinomycetota</taxon>
        <taxon>Actinomycetes</taxon>
        <taxon>Streptosporangiales</taxon>
        <taxon>Streptosporangiaceae</taxon>
        <taxon>Nonomuraea</taxon>
    </lineage>
</organism>
<dbReference type="GO" id="GO:0022857">
    <property type="term" value="F:transmembrane transporter activity"/>
    <property type="evidence" value="ECO:0007669"/>
    <property type="project" value="InterPro"/>
</dbReference>
<evidence type="ECO:0000313" key="7">
    <source>
        <dbReference type="EMBL" id="MBB5776047.1"/>
    </source>
</evidence>
<protein>
    <recommendedName>
        <fullName evidence="6">Major facilitator superfamily (MFS) profile domain-containing protein</fullName>
    </recommendedName>
</protein>
<comment type="caution">
    <text evidence="7">The sequence shown here is derived from an EMBL/GenBank/DDBJ whole genome shotgun (WGS) entry which is preliminary data.</text>
</comment>
<evidence type="ECO:0000313" key="8">
    <source>
        <dbReference type="Proteomes" id="UP000579153"/>
    </source>
</evidence>
<feature type="domain" description="Major facilitator superfamily (MFS) profile" evidence="6">
    <location>
        <begin position="1"/>
        <end position="71"/>
    </location>
</feature>
<comment type="subcellular location">
    <subcellularLocation>
        <location evidence="1">Cell membrane</location>
        <topology evidence="1">Multi-pass membrane protein</topology>
    </subcellularLocation>
</comment>
<evidence type="ECO:0000256" key="1">
    <source>
        <dbReference type="ARBA" id="ARBA00004651"/>
    </source>
</evidence>
<dbReference type="EMBL" id="JACHMB010000001">
    <property type="protein sequence ID" value="MBB5776047.1"/>
    <property type="molecule type" value="Genomic_DNA"/>
</dbReference>
<reference evidence="7 8" key="1">
    <citation type="submission" date="2020-08" db="EMBL/GenBank/DDBJ databases">
        <title>Sequencing the genomes of 1000 actinobacteria strains.</title>
        <authorList>
            <person name="Klenk H.-P."/>
        </authorList>
    </citation>
    <scope>NUCLEOTIDE SEQUENCE [LARGE SCALE GENOMIC DNA]</scope>
    <source>
        <strain evidence="7 8">DSM 45507</strain>
    </source>
</reference>
<dbReference type="RefSeq" id="WP_185069633.1">
    <property type="nucleotide sequence ID" value="NZ_JACHMB010000001.1"/>
</dbReference>
<keyword evidence="2 5" id="KW-0812">Transmembrane</keyword>
<evidence type="ECO:0000256" key="2">
    <source>
        <dbReference type="ARBA" id="ARBA00022692"/>
    </source>
</evidence>
<dbReference type="SUPFAM" id="SSF103473">
    <property type="entry name" value="MFS general substrate transporter"/>
    <property type="match status" value="1"/>
</dbReference>
<dbReference type="Proteomes" id="UP000579153">
    <property type="component" value="Unassembled WGS sequence"/>
</dbReference>
<name>A0A7W9G2R4_9ACTN</name>
<accession>A0A7W9G2R4</accession>
<evidence type="ECO:0000259" key="6">
    <source>
        <dbReference type="PROSITE" id="PS50850"/>
    </source>
</evidence>
<keyword evidence="8" id="KW-1185">Reference proteome</keyword>
<evidence type="ECO:0000256" key="4">
    <source>
        <dbReference type="ARBA" id="ARBA00023136"/>
    </source>
</evidence>
<keyword evidence="4 5" id="KW-0472">Membrane</keyword>
<evidence type="ECO:0000256" key="5">
    <source>
        <dbReference type="SAM" id="Phobius"/>
    </source>
</evidence>
<dbReference type="PROSITE" id="PS50850">
    <property type="entry name" value="MFS"/>
    <property type="match status" value="1"/>
</dbReference>
<gene>
    <name evidence="7" type="ORF">HD596_002803</name>
</gene>
<dbReference type="InterPro" id="IPR020846">
    <property type="entry name" value="MFS_dom"/>
</dbReference>
<sequence>MPAVVLDGERGAASAVFNAARQTGSAIGVALVGTLVAGGGLVAGLHADVVIGGLGFLVAAALAVLALHPAQ</sequence>
<dbReference type="AlphaFoldDB" id="A0A7W9G2R4"/>
<feature type="transmembrane region" description="Helical" evidence="5">
    <location>
        <begin position="24"/>
        <end position="43"/>
    </location>
</feature>
<keyword evidence="3 5" id="KW-1133">Transmembrane helix</keyword>
<dbReference type="GO" id="GO:0005886">
    <property type="term" value="C:plasma membrane"/>
    <property type="evidence" value="ECO:0007669"/>
    <property type="project" value="UniProtKB-SubCell"/>
</dbReference>
<feature type="transmembrane region" description="Helical" evidence="5">
    <location>
        <begin position="49"/>
        <end position="67"/>
    </location>
</feature>
<evidence type="ECO:0000256" key="3">
    <source>
        <dbReference type="ARBA" id="ARBA00022989"/>
    </source>
</evidence>
<proteinExistence type="predicted"/>